<accession>A0A1F5L322</accession>
<evidence type="ECO:0000313" key="3">
    <source>
        <dbReference type="Proteomes" id="UP000177622"/>
    </source>
</evidence>
<dbReference type="GeneID" id="34582044"/>
<dbReference type="GO" id="GO:0005886">
    <property type="term" value="C:plasma membrane"/>
    <property type="evidence" value="ECO:0007669"/>
    <property type="project" value="InterPro"/>
</dbReference>
<keyword evidence="1" id="KW-1133">Transmembrane helix</keyword>
<dbReference type="Pfam" id="PF06687">
    <property type="entry name" value="SUR7"/>
    <property type="match status" value="1"/>
</dbReference>
<reference evidence="2 3" key="1">
    <citation type="journal article" date="2016" name="Sci. Rep.">
        <title>Penicillium arizonense, a new, genome sequenced fungal species, reveals a high chemical diversity in secreted metabolites.</title>
        <authorList>
            <person name="Grijseels S."/>
            <person name="Nielsen J.C."/>
            <person name="Randelovic M."/>
            <person name="Nielsen J."/>
            <person name="Nielsen K.F."/>
            <person name="Workman M."/>
            <person name="Frisvad J.C."/>
        </authorList>
    </citation>
    <scope>NUCLEOTIDE SEQUENCE [LARGE SCALE GENOMIC DNA]</scope>
    <source>
        <strain evidence="2 3">CBS 141311</strain>
    </source>
</reference>
<dbReference type="InterPro" id="IPR009571">
    <property type="entry name" value="SUR7/Rim9-like_fungi"/>
</dbReference>
<feature type="transmembrane region" description="Helical" evidence="1">
    <location>
        <begin position="141"/>
        <end position="162"/>
    </location>
</feature>
<dbReference type="RefSeq" id="XP_022482838.1">
    <property type="nucleotide sequence ID" value="XM_022637310.1"/>
</dbReference>
<name>A0A1F5L322_PENAI</name>
<comment type="caution">
    <text evidence="2">The sequence shown here is derived from an EMBL/GenBank/DDBJ whole genome shotgun (WGS) entry which is preliminary data.</text>
</comment>
<dbReference type="Proteomes" id="UP000177622">
    <property type="component" value="Unassembled WGS sequence"/>
</dbReference>
<dbReference type="EMBL" id="LXJU01000047">
    <property type="protein sequence ID" value="OGE47379.1"/>
    <property type="molecule type" value="Genomic_DNA"/>
</dbReference>
<keyword evidence="1" id="KW-0812">Transmembrane</keyword>
<evidence type="ECO:0000256" key="1">
    <source>
        <dbReference type="SAM" id="Phobius"/>
    </source>
</evidence>
<evidence type="ECO:0000313" key="2">
    <source>
        <dbReference type="EMBL" id="OGE47379.1"/>
    </source>
</evidence>
<keyword evidence="3" id="KW-1185">Reference proteome</keyword>
<proteinExistence type="predicted"/>
<keyword evidence="1" id="KW-0472">Membrane</keyword>
<sequence>MKVNLTDFPEIKAHHIRRSISVSGISSPNLAGDTADTAGTATKIVASNVAQATNAVGNEADQAIEHVQSLTDHLKSQLPTSYTVGLRSYCQKNRGSISSDCSAVSNSFSFDLSSLLGSISNEVDALLSSKVKKVFKEYHKASHFAILAFIIGTTATALAITLEAMWMVSRWKNIVPSPTASWRLRLVTISFSSSPIGADAPQHSSVANNRFRLKQL</sequence>
<dbReference type="OrthoDB" id="4510721at2759"/>
<dbReference type="AlphaFoldDB" id="A0A1F5L322"/>
<gene>
    <name evidence="2" type="ORF">PENARI_c047G04163</name>
</gene>
<organism evidence="2 3">
    <name type="scientific">Penicillium arizonense</name>
    <dbReference type="NCBI Taxonomy" id="1835702"/>
    <lineage>
        <taxon>Eukaryota</taxon>
        <taxon>Fungi</taxon>
        <taxon>Dikarya</taxon>
        <taxon>Ascomycota</taxon>
        <taxon>Pezizomycotina</taxon>
        <taxon>Eurotiomycetes</taxon>
        <taxon>Eurotiomycetidae</taxon>
        <taxon>Eurotiales</taxon>
        <taxon>Aspergillaceae</taxon>
        <taxon>Penicillium</taxon>
    </lineage>
</organism>
<protein>
    <submittedName>
        <fullName evidence="2">Uncharacterized protein</fullName>
    </submittedName>
</protein>